<dbReference type="AlphaFoldDB" id="A0A2T8I5G6"/>
<name>A0A2T8I5G6_9POAL</name>
<organism evidence="1">
    <name type="scientific">Panicum hallii</name>
    <dbReference type="NCBI Taxonomy" id="206008"/>
    <lineage>
        <taxon>Eukaryota</taxon>
        <taxon>Viridiplantae</taxon>
        <taxon>Streptophyta</taxon>
        <taxon>Embryophyta</taxon>
        <taxon>Tracheophyta</taxon>
        <taxon>Spermatophyta</taxon>
        <taxon>Magnoliopsida</taxon>
        <taxon>Liliopsida</taxon>
        <taxon>Poales</taxon>
        <taxon>Poaceae</taxon>
        <taxon>PACMAD clade</taxon>
        <taxon>Panicoideae</taxon>
        <taxon>Panicodae</taxon>
        <taxon>Paniceae</taxon>
        <taxon>Panicinae</taxon>
        <taxon>Panicum</taxon>
        <taxon>Panicum sect. Panicum</taxon>
    </lineage>
</organism>
<evidence type="ECO:0000313" key="1">
    <source>
        <dbReference type="EMBL" id="PVH32914.1"/>
    </source>
</evidence>
<dbReference type="EMBL" id="CM008054">
    <property type="protein sequence ID" value="PVH32914.1"/>
    <property type="molecule type" value="Genomic_DNA"/>
</dbReference>
<gene>
    <name evidence="1" type="ORF">PAHAL_9G523600</name>
</gene>
<dbReference type="Gramene" id="PVH32914">
    <property type="protein sequence ID" value="PVH32914"/>
    <property type="gene ID" value="PAHAL_9G523600"/>
</dbReference>
<accession>A0A2T8I5G6</accession>
<sequence length="59" mass="6217">MAFLLSSALLHGPAMLQAPVFPPSVAQLGFVSCLLLALGRLRHAGIRLKSDSDGCSRLL</sequence>
<reference evidence="1" key="1">
    <citation type="submission" date="2018-04" db="EMBL/GenBank/DDBJ databases">
        <title>WGS assembly of Panicum hallii.</title>
        <authorList>
            <person name="Lovell J."/>
            <person name="Jenkins J."/>
            <person name="Lowry D."/>
            <person name="Mamidi S."/>
            <person name="Sreedasyam A."/>
            <person name="Weng X."/>
            <person name="Barry K."/>
            <person name="Bonette J."/>
            <person name="Campitelli B."/>
            <person name="Daum C."/>
            <person name="Gordon S."/>
            <person name="Gould B."/>
            <person name="Lipzen A."/>
            <person name="Macqueen A."/>
            <person name="Palacio-Mejia J."/>
            <person name="Plott C."/>
            <person name="Shakirov E."/>
            <person name="Shu S."/>
            <person name="Yoshinaga Y."/>
            <person name="Zane M."/>
            <person name="Rokhsar D."/>
            <person name="Grimwood J."/>
            <person name="Schmutz J."/>
            <person name="Juenger T."/>
        </authorList>
    </citation>
    <scope>NUCLEOTIDE SEQUENCE [LARGE SCALE GENOMIC DNA]</scope>
    <source>
        <strain evidence="1">FIL2</strain>
    </source>
</reference>
<proteinExistence type="predicted"/>
<protein>
    <submittedName>
        <fullName evidence="1">Uncharacterized protein</fullName>
    </submittedName>
</protein>
<dbReference type="Proteomes" id="UP000243499">
    <property type="component" value="Chromosome 9"/>
</dbReference>